<keyword evidence="4" id="KW-0342">GTP-binding</keyword>
<accession>A0ABP0JBP2</accession>
<gene>
    <name evidence="6" type="ORF">SCF082_LOCUS11253</name>
</gene>
<protein>
    <submittedName>
        <fullName evidence="6">GTP-binding nuclear protein Ran (GTPase Ran) (Ras-like protein TC4)</fullName>
    </submittedName>
</protein>
<comment type="caution">
    <text evidence="6">The sequence shown here is derived from an EMBL/GenBank/DDBJ whole genome shotgun (WGS) entry which is preliminary data.</text>
</comment>
<dbReference type="InterPro" id="IPR002041">
    <property type="entry name" value="Ran_GTPase"/>
</dbReference>
<dbReference type="SMART" id="SM00176">
    <property type="entry name" value="RAN"/>
    <property type="match status" value="1"/>
</dbReference>
<dbReference type="Proteomes" id="UP001642464">
    <property type="component" value="Unassembled WGS sequence"/>
</dbReference>
<dbReference type="InterPro" id="IPR027417">
    <property type="entry name" value="P-loop_NTPase"/>
</dbReference>
<keyword evidence="7" id="KW-1185">Reference proteome</keyword>
<organism evidence="6 7">
    <name type="scientific">Durusdinium trenchii</name>
    <dbReference type="NCBI Taxonomy" id="1381693"/>
    <lineage>
        <taxon>Eukaryota</taxon>
        <taxon>Sar</taxon>
        <taxon>Alveolata</taxon>
        <taxon>Dinophyceae</taxon>
        <taxon>Suessiales</taxon>
        <taxon>Symbiodiniaceae</taxon>
        <taxon>Durusdinium</taxon>
    </lineage>
</organism>
<dbReference type="SUPFAM" id="SSF52540">
    <property type="entry name" value="P-loop containing nucleoside triphosphate hydrolases"/>
    <property type="match status" value="1"/>
</dbReference>
<dbReference type="PANTHER" id="PTHR24071:SF0">
    <property type="entry name" value="GTP-BINDING NUCLEAR PROTEIN RAN"/>
    <property type="match status" value="1"/>
</dbReference>
<sequence length="388" mass="41965">MSVVRLDEDDLDEEDLAILREVASKGYYHNRPKNSTNAPAPQRLTEDKAPVDPAAAAVPGLSAAGTAGRRSCFDAFQAKWDRFDNDAFLEELGEHSSLDANDATTRPGGAPTVVAKPPAQHLRRYAAEFKILLLGERGVGKTAFLLRHTTGEFAVAPPAGGAPLALRFMTNCGELCFQVWELRLESPESSFRQASAALVLCDGTRASGRALPRCLRLLKSHCGVVPIVLGLNKSDLGTVSDSVRKARQNCQRTQPLQCFEMSVKNQQNLEKPFWWLARRLCGQPHLAFAPPRAPLPPADGVAKGPSAEAVARQVQKDAAGHSPMSILAGRPEVEEVVVGDIRTVGTGQDGKFSSIYHECVMCYAISLAYEKRHLQWAGLCVLSQASAS</sequence>
<dbReference type="PANTHER" id="PTHR24071">
    <property type="entry name" value="RAN GTPASE"/>
    <property type="match status" value="1"/>
</dbReference>
<evidence type="ECO:0000256" key="5">
    <source>
        <dbReference type="SAM" id="MobiDB-lite"/>
    </source>
</evidence>
<feature type="region of interest" description="Disordered" evidence="5">
    <location>
        <begin position="28"/>
        <end position="50"/>
    </location>
</feature>
<dbReference type="PRINTS" id="PR00449">
    <property type="entry name" value="RASTRNSFRMNG"/>
</dbReference>
<dbReference type="Pfam" id="PF00071">
    <property type="entry name" value="Ras"/>
    <property type="match status" value="1"/>
</dbReference>
<proteinExistence type="predicted"/>
<dbReference type="EMBL" id="CAXAMM010006668">
    <property type="protein sequence ID" value="CAK9011819.1"/>
    <property type="molecule type" value="Genomic_DNA"/>
</dbReference>
<reference evidence="6 7" key="1">
    <citation type="submission" date="2024-02" db="EMBL/GenBank/DDBJ databases">
        <authorList>
            <person name="Chen Y."/>
            <person name="Shah S."/>
            <person name="Dougan E. K."/>
            <person name="Thang M."/>
            <person name="Chan C."/>
        </authorList>
    </citation>
    <scope>NUCLEOTIDE SEQUENCE [LARGE SCALE GENOMIC DNA]</scope>
</reference>
<evidence type="ECO:0000256" key="1">
    <source>
        <dbReference type="ARBA" id="ARBA00022448"/>
    </source>
</evidence>
<evidence type="ECO:0000256" key="3">
    <source>
        <dbReference type="ARBA" id="ARBA00022927"/>
    </source>
</evidence>
<keyword evidence="3" id="KW-0653">Protein transport</keyword>
<evidence type="ECO:0000256" key="4">
    <source>
        <dbReference type="ARBA" id="ARBA00023134"/>
    </source>
</evidence>
<evidence type="ECO:0000313" key="6">
    <source>
        <dbReference type="EMBL" id="CAK9011819.1"/>
    </source>
</evidence>
<dbReference type="InterPro" id="IPR001806">
    <property type="entry name" value="Small_GTPase"/>
</dbReference>
<keyword evidence="2" id="KW-0547">Nucleotide-binding</keyword>
<evidence type="ECO:0000256" key="2">
    <source>
        <dbReference type="ARBA" id="ARBA00022741"/>
    </source>
</evidence>
<name>A0ABP0JBP2_9DINO</name>
<keyword evidence="1" id="KW-0813">Transport</keyword>
<dbReference type="SMART" id="SM00175">
    <property type="entry name" value="RAB"/>
    <property type="match status" value="1"/>
</dbReference>
<evidence type="ECO:0000313" key="7">
    <source>
        <dbReference type="Proteomes" id="UP001642464"/>
    </source>
</evidence>
<dbReference type="Gene3D" id="3.40.50.300">
    <property type="entry name" value="P-loop containing nucleotide triphosphate hydrolases"/>
    <property type="match status" value="1"/>
</dbReference>